<evidence type="ECO:0000256" key="3">
    <source>
        <dbReference type="ARBA" id="ARBA00022553"/>
    </source>
</evidence>
<comment type="caution">
    <text evidence="10">The sequence shown here is derived from an EMBL/GenBank/DDBJ whole genome shotgun (WGS) entry which is preliminary data.</text>
</comment>
<feature type="compositionally biased region" description="Acidic residues" evidence="7">
    <location>
        <begin position="340"/>
        <end position="351"/>
    </location>
</feature>
<dbReference type="PANTHER" id="PTHR46047">
    <property type="entry name" value="TYROSINE-PROTEIN PHOSPHATASE NON-RECEPTOR TYPE 61F"/>
    <property type="match status" value="1"/>
</dbReference>
<dbReference type="GO" id="GO:0046426">
    <property type="term" value="P:negative regulation of receptor signaling pathway via JAK-STAT"/>
    <property type="evidence" value="ECO:0007669"/>
    <property type="project" value="TreeGrafter"/>
</dbReference>
<keyword evidence="6 8" id="KW-0472">Membrane</keyword>
<keyword evidence="3" id="KW-0597">Phosphoprotein</keyword>
<keyword evidence="11" id="KW-1185">Reference proteome</keyword>
<evidence type="ECO:0000313" key="10">
    <source>
        <dbReference type="EMBL" id="CAL4066452.1"/>
    </source>
</evidence>
<keyword evidence="8" id="KW-0812">Transmembrane</keyword>
<comment type="subcellular location">
    <subcellularLocation>
        <location evidence="1">Endomembrane system</location>
    </subcellularLocation>
</comment>
<dbReference type="EMBL" id="CAXKWB010002249">
    <property type="protein sequence ID" value="CAL4066452.1"/>
    <property type="molecule type" value="Genomic_DNA"/>
</dbReference>
<dbReference type="SMART" id="SM00194">
    <property type="entry name" value="PTPc"/>
    <property type="match status" value="1"/>
</dbReference>
<dbReference type="GO" id="GO:0019901">
    <property type="term" value="F:protein kinase binding"/>
    <property type="evidence" value="ECO:0007669"/>
    <property type="project" value="TreeGrafter"/>
</dbReference>
<evidence type="ECO:0000313" key="11">
    <source>
        <dbReference type="Proteomes" id="UP001497623"/>
    </source>
</evidence>
<dbReference type="PROSITE" id="PS50055">
    <property type="entry name" value="TYR_PHOSPHATASE_PTP"/>
    <property type="match status" value="1"/>
</dbReference>
<dbReference type="InterPro" id="IPR029021">
    <property type="entry name" value="Prot-tyrosine_phosphatase-like"/>
</dbReference>
<evidence type="ECO:0000256" key="4">
    <source>
        <dbReference type="ARBA" id="ARBA00022801"/>
    </source>
</evidence>
<feature type="compositionally biased region" description="Low complexity" evidence="7">
    <location>
        <begin position="301"/>
        <end position="315"/>
    </location>
</feature>
<feature type="compositionally biased region" description="Low complexity" evidence="7">
    <location>
        <begin position="396"/>
        <end position="409"/>
    </location>
</feature>
<evidence type="ECO:0000256" key="7">
    <source>
        <dbReference type="SAM" id="MobiDB-lite"/>
    </source>
</evidence>
<feature type="domain" description="Tyrosine-protein phosphatase" evidence="9">
    <location>
        <begin position="23"/>
        <end position="286"/>
    </location>
</feature>
<organism evidence="10 11">
    <name type="scientific">Meganyctiphanes norvegica</name>
    <name type="common">Northern krill</name>
    <name type="synonym">Thysanopoda norvegica</name>
    <dbReference type="NCBI Taxonomy" id="48144"/>
    <lineage>
        <taxon>Eukaryota</taxon>
        <taxon>Metazoa</taxon>
        <taxon>Ecdysozoa</taxon>
        <taxon>Arthropoda</taxon>
        <taxon>Crustacea</taxon>
        <taxon>Multicrustacea</taxon>
        <taxon>Malacostraca</taxon>
        <taxon>Eumalacostraca</taxon>
        <taxon>Eucarida</taxon>
        <taxon>Euphausiacea</taxon>
        <taxon>Euphausiidae</taxon>
        <taxon>Meganyctiphanes</taxon>
    </lineage>
</organism>
<proteinExistence type="predicted"/>
<keyword evidence="8" id="KW-1133">Transmembrane helix</keyword>
<gene>
    <name evidence="10" type="ORF">MNOR_LOCUS5699</name>
</gene>
<dbReference type="PRINTS" id="PR00700">
    <property type="entry name" value="PRTYPHPHTASE"/>
</dbReference>
<dbReference type="InterPro" id="IPR051985">
    <property type="entry name" value="NR_tyrosine_phosphatase"/>
</dbReference>
<dbReference type="Gene3D" id="3.90.190.10">
    <property type="entry name" value="Protein tyrosine phosphatase superfamily"/>
    <property type="match status" value="1"/>
</dbReference>
<evidence type="ECO:0000256" key="1">
    <source>
        <dbReference type="ARBA" id="ARBA00004308"/>
    </source>
</evidence>
<dbReference type="InterPro" id="IPR000242">
    <property type="entry name" value="PTP_cat"/>
</dbReference>
<keyword evidence="4" id="KW-0378">Hydrolase</keyword>
<dbReference type="PANTHER" id="PTHR46047:SF3">
    <property type="entry name" value="TYROSINE-PROTEIN PHOSPHATASE NON-RECEPTOR TYPE 61F"/>
    <property type="match status" value="1"/>
</dbReference>
<dbReference type="EC" id="3.1.3.48" evidence="2"/>
<reference evidence="10 11" key="1">
    <citation type="submission" date="2024-05" db="EMBL/GenBank/DDBJ databases">
        <authorList>
            <person name="Wallberg A."/>
        </authorList>
    </citation>
    <scope>NUCLEOTIDE SEQUENCE [LARGE SCALE GENOMIC DNA]</scope>
</reference>
<dbReference type="GO" id="GO:0012505">
    <property type="term" value="C:endomembrane system"/>
    <property type="evidence" value="ECO:0007669"/>
    <property type="project" value="UniProtKB-SubCell"/>
</dbReference>
<dbReference type="Proteomes" id="UP001497623">
    <property type="component" value="Unassembled WGS sequence"/>
</dbReference>
<evidence type="ECO:0000259" key="9">
    <source>
        <dbReference type="PROSITE" id="PS50055"/>
    </source>
</evidence>
<feature type="compositionally biased region" description="Acidic residues" evidence="7">
    <location>
        <begin position="360"/>
        <end position="373"/>
    </location>
</feature>
<feature type="region of interest" description="Disordered" evidence="7">
    <location>
        <begin position="338"/>
        <end position="433"/>
    </location>
</feature>
<evidence type="ECO:0000256" key="8">
    <source>
        <dbReference type="SAM" id="Phobius"/>
    </source>
</evidence>
<dbReference type="GO" id="GO:0070373">
    <property type="term" value="P:negative regulation of ERK1 and ERK2 cascade"/>
    <property type="evidence" value="ECO:0007669"/>
    <property type="project" value="TreeGrafter"/>
</dbReference>
<evidence type="ECO:0000256" key="2">
    <source>
        <dbReference type="ARBA" id="ARBA00013064"/>
    </source>
</evidence>
<feature type="non-terminal residue" evidence="10">
    <location>
        <position position="480"/>
    </location>
</feature>
<dbReference type="AlphaFoldDB" id="A0AAV2PYT1"/>
<evidence type="ECO:0000256" key="6">
    <source>
        <dbReference type="ARBA" id="ARBA00023136"/>
    </source>
</evidence>
<sequence length="480" mass="53825">MCMDASSKPSASNFFIKDGDKTWNKESERIRTEGSYDYTCTEARSAPNRNLNRYRDVLPYDHSRIVIDNSSTNYINASLLKVESVNRSYILAQGPLSSTTPHFWLMIWQQKCKGIIMLNKIIEKNQIKCHQYWPLGESQGGQDELDLPSVNLRVSLISSSTHSHYVYRTMRASAISFSFQSQIFILFESTTPPDFSMTFPHDVPTHAMTLFRQGSAVPGERETAPRRPPRLGLWNYDADVMMLAMGLCTGDQAKVLEVLLDMRKARMGLIQTPDQLRFSYQAIIYGSHKISALTNGKDPVESSSSSEEPSLNEELPPAPPPRTDSLTRSMIESQLGEELGAGDEGSDTDVGEGDHHLSDTDVEEELDDDDDDDDVKRKGEGNNCAPARPLPPAPPGDSSGPDSPITPDSNKNMENEVRRRHYQDRNSAMSTKVADMVKKQRDTESWDQKKRLIKRHLSLCVTFLVIGLGGGALYYRYFGP</sequence>
<protein>
    <recommendedName>
        <fullName evidence="2">protein-tyrosine-phosphatase</fullName>
        <ecNumber evidence="2">3.1.3.48</ecNumber>
    </recommendedName>
</protein>
<dbReference type="SUPFAM" id="SSF52799">
    <property type="entry name" value="(Phosphotyrosine protein) phosphatases II"/>
    <property type="match status" value="1"/>
</dbReference>
<name>A0AAV2PYT1_MEGNR</name>
<dbReference type="Pfam" id="PF00102">
    <property type="entry name" value="Y_phosphatase"/>
    <property type="match status" value="1"/>
</dbReference>
<feature type="transmembrane region" description="Helical" evidence="8">
    <location>
        <begin position="457"/>
        <end position="477"/>
    </location>
</feature>
<dbReference type="GO" id="GO:0005634">
    <property type="term" value="C:nucleus"/>
    <property type="evidence" value="ECO:0007669"/>
    <property type="project" value="TreeGrafter"/>
</dbReference>
<keyword evidence="5" id="KW-0904">Protein phosphatase</keyword>
<accession>A0AAV2PYT1</accession>
<feature type="region of interest" description="Disordered" evidence="7">
    <location>
        <begin position="294"/>
        <end position="326"/>
    </location>
</feature>
<dbReference type="GO" id="GO:0005737">
    <property type="term" value="C:cytoplasm"/>
    <property type="evidence" value="ECO:0007669"/>
    <property type="project" value="TreeGrafter"/>
</dbReference>
<evidence type="ECO:0000256" key="5">
    <source>
        <dbReference type="ARBA" id="ARBA00022912"/>
    </source>
</evidence>
<dbReference type="GO" id="GO:0004726">
    <property type="term" value="F:non-membrane spanning protein tyrosine phosphatase activity"/>
    <property type="evidence" value="ECO:0007669"/>
    <property type="project" value="TreeGrafter"/>
</dbReference>